<organism evidence="2 3">
    <name type="scientific">Mugilogobius chulae</name>
    <name type="common">yellowstripe goby</name>
    <dbReference type="NCBI Taxonomy" id="88201"/>
    <lineage>
        <taxon>Eukaryota</taxon>
        <taxon>Metazoa</taxon>
        <taxon>Chordata</taxon>
        <taxon>Craniata</taxon>
        <taxon>Vertebrata</taxon>
        <taxon>Euteleostomi</taxon>
        <taxon>Actinopterygii</taxon>
        <taxon>Neopterygii</taxon>
        <taxon>Teleostei</taxon>
        <taxon>Neoteleostei</taxon>
        <taxon>Acanthomorphata</taxon>
        <taxon>Gobiaria</taxon>
        <taxon>Gobiiformes</taxon>
        <taxon>Gobioidei</taxon>
        <taxon>Gobiidae</taxon>
        <taxon>Gobionellinae</taxon>
        <taxon>Mugilogobius</taxon>
    </lineage>
</organism>
<feature type="compositionally biased region" description="Basic and acidic residues" evidence="1">
    <location>
        <begin position="59"/>
        <end position="80"/>
    </location>
</feature>
<dbReference type="EMBL" id="JBBPFD010000012">
    <property type="protein sequence ID" value="KAK7904520.1"/>
    <property type="molecule type" value="Genomic_DNA"/>
</dbReference>
<comment type="caution">
    <text evidence="2">The sequence shown here is derived from an EMBL/GenBank/DDBJ whole genome shotgun (WGS) entry which is preliminary data.</text>
</comment>
<sequence>MDLLYSTRASSGQRGQDAKTASGEQKSSEPSGPVHCVHYYSLDYGLNACSMCEPSQRAVKPDRTTWTQRTEDSSRTRTRTEPRVMVMLHSSRPRGDIFYSFAVPLTAYSTSAQIKSSDEMLNTVIQFK</sequence>
<dbReference type="AlphaFoldDB" id="A0AAW0NS62"/>
<feature type="region of interest" description="Disordered" evidence="1">
    <location>
        <begin position="1"/>
        <end position="33"/>
    </location>
</feature>
<feature type="region of interest" description="Disordered" evidence="1">
    <location>
        <begin position="57"/>
        <end position="80"/>
    </location>
</feature>
<gene>
    <name evidence="2" type="ORF">WMY93_017127</name>
</gene>
<dbReference type="Proteomes" id="UP001460270">
    <property type="component" value="Unassembled WGS sequence"/>
</dbReference>
<keyword evidence="3" id="KW-1185">Reference proteome</keyword>
<reference evidence="3" key="1">
    <citation type="submission" date="2024-04" db="EMBL/GenBank/DDBJ databases">
        <title>Salinicola lusitanus LLJ914,a marine bacterium isolated from the Okinawa Trough.</title>
        <authorList>
            <person name="Li J."/>
        </authorList>
    </citation>
    <scope>NUCLEOTIDE SEQUENCE [LARGE SCALE GENOMIC DNA]</scope>
</reference>
<name>A0AAW0NS62_9GOBI</name>
<protein>
    <submittedName>
        <fullName evidence="2">Uncharacterized protein</fullName>
    </submittedName>
</protein>
<accession>A0AAW0NS62</accession>
<evidence type="ECO:0000256" key="1">
    <source>
        <dbReference type="SAM" id="MobiDB-lite"/>
    </source>
</evidence>
<evidence type="ECO:0000313" key="2">
    <source>
        <dbReference type="EMBL" id="KAK7904520.1"/>
    </source>
</evidence>
<proteinExistence type="predicted"/>
<evidence type="ECO:0000313" key="3">
    <source>
        <dbReference type="Proteomes" id="UP001460270"/>
    </source>
</evidence>